<reference evidence="6" key="1">
    <citation type="submission" date="2017-05" db="UniProtKB">
        <authorList>
            <consortium name="EnsemblMetazoa"/>
        </authorList>
    </citation>
    <scope>IDENTIFICATION</scope>
</reference>
<dbReference type="InParanoid" id="A0A1X7SXM6"/>
<dbReference type="InterPro" id="IPR001190">
    <property type="entry name" value="SRCR"/>
</dbReference>
<dbReference type="EnsemblMetazoa" id="Aqu2.1.06713_001">
    <property type="protein sequence ID" value="Aqu2.1.06713_001"/>
    <property type="gene ID" value="Aqu2.1.06713"/>
</dbReference>
<feature type="transmembrane region" description="Helical" evidence="4">
    <location>
        <begin position="206"/>
        <end position="233"/>
    </location>
</feature>
<dbReference type="InterPro" id="IPR036772">
    <property type="entry name" value="SRCR-like_dom_sf"/>
</dbReference>
<keyword evidence="4" id="KW-1133">Transmembrane helix</keyword>
<dbReference type="AlphaFoldDB" id="A0A1X7SXM6"/>
<comment type="caution">
    <text evidence="2">Lacks conserved residue(s) required for the propagation of feature annotation.</text>
</comment>
<dbReference type="SUPFAM" id="SSF56487">
    <property type="entry name" value="SRCR-like"/>
    <property type="match status" value="1"/>
</dbReference>
<dbReference type="OrthoDB" id="536948at2759"/>
<dbReference type="PANTHER" id="PTHR48071">
    <property type="entry name" value="SRCR DOMAIN-CONTAINING PROTEIN"/>
    <property type="match status" value="1"/>
</dbReference>
<dbReference type="PROSITE" id="PS50287">
    <property type="entry name" value="SRCR_2"/>
    <property type="match status" value="1"/>
</dbReference>
<keyword evidence="4" id="KW-0472">Membrane</keyword>
<dbReference type="PANTHER" id="PTHR48071:SF18">
    <property type="entry name" value="DELETED IN MALIGNANT BRAIN TUMORS 1 PROTEIN-RELATED"/>
    <property type="match status" value="1"/>
</dbReference>
<proteinExistence type="predicted"/>
<evidence type="ECO:0000256" key="1">
    <source>
        <dbReference type="ARBA" id="ARBA00023157"/>
    </source>
</evidence>
<feature type="domain" description="SRCR" evidence="5">
    <location>
        <begin position="49"/>
        <end position="173"/>
    </location>
</feature>
<evidence type="ECO:0000259" key="5">
    <source>
        <dbReference type="PROSITE" id="PS50287"/>
    </source>
</evidence>
<feature type="disulfide bond" evidence="2">
    <location>
        <begin position="137"/>
        <end position="147"/>
    </location>
</feature>
<evidence type="ECO:0000256" key="2">
    <source>
        <dbReference type="PROSITE-ProRule" id="PRU00196"/>
    </source>
</evidence>
<dbReference type="GO" id="GO:0016020">
    <property type="term" value="C:membrane"/>
    <property type="evidence" value="ECO:0007669"/>
    <property type="project" value="InterPro"/>
</dbReference>
<protein>
    <recommendedName>
        <fullName evidence="5">SRCR domain-containing protein</fullName>
    </recommendedName>
</protein>
<feature type="region of interest" description="Disordered" evidence="3">
    <location>
        <begin position="283"/>
        <end position="321"/>
    </location>
</feature>
<name>A0A1X7SXM6_AMPQE</name>
<dbReference type="SMART" id="SM00202">
    <property type="entry name" value="SR"/>
    <property type="match status" value="1"/>
</dbReference>
<evidence type="ECO:0000256" key="3">
    <source>
        <dbReference type="SAM" id="MobiDB-lite"/>
    </source>
</evidence>
<dbReference type="Gene3D" id="3.10.250.10">
    <property type="entry name" value="SRCR-like domain"/>
    <property type="match status" value="1"/>
</dbReference>
<dbReference type="PRINTS" id="PR00258">
    <property type="entry name" value="SPERACTRCPTR"/>
</dbReference>
<sequence length="321" mass="35168">STGYSRQYSPRCRSGQPHILWCPREVTYCTQSLSVNCSYSTANYYTGQVRLVDGQYPSEGRLEIYIRGSWGTVGAYSYYEDYKIVGDTACRQLGYTGAAAVNIGTIPGTGTVWYSISSSSNYRSYSSATRFSRYYYCNSYASCFSSCLGQTTPYPDYTYYYENHYNDIAINCTFDVNSVVSVGSSTRCRINVTPSPTNNIELNSGAILAIVMGFIFFITVSIIILIISVVVVCHMKGLKKESQQRRPEAVSYATQGQQVGFVPQAGTAQGPMGMVPVNVVPQFVPAPASTGPPNGEEDERKEDPPAADEVSPLPLIPPVTD</sequence>
<dbReference type="Pfam" id="PF00530">
    <property type="entry name" value="SRCR"/>
    <property type="match status" value="1"/>
</dbReference>
<evidence type="ECO:0000313" key="6">
    <source>
        <dbReference type="EnsemblMetazoa" id="Aqu2.1.06713_001"/>
    </source>
</evidence>
<accession>A0A1X7SXM6</accession>
<keyword evidence="4" id="KW-0812">Transmembrane</keyword>
<organism evidence="6">
    <name type="scientific">Amphimedon queenslandica</name>
    <name type="common">Sponge</name>
    <dbReference type="NCBI Taxonomy" id="400682"/>
    <lineage>
        <taxon>Eukaryota</taxon>
        <taxon>Metazoa</taxon>
        <taxon>Porifera</taxon>
        <taxon>Demospongiae</taxon>
        <taxon>Heteroscleromorpha</taxon>
        <taxon>Haplosclerida</taxon>
        <taxon>Niphatidae</taxon>
        <taxon>Amphimedon</taxon>
    </lineage>
</organism>
<keyword evidence="1 2" id="KW-1015">Disulfide bond</keyword>
<evidence type="ECO:0000256" key="4">
    <source>
        <dbReference type="SAM" id="Phobius"/>
    </source>
</evidence>